<sequence>MCKKEKFMSRHQHANSTRTSRSYALAPVNIKQRAGRAALSNKTCGGAPSIIDKVRSPRVWAAHSETPPRRYFHFAPVLEP</sequence>
<name>A0A4C1YKM1_EUMVA</name>
<dbReference type="Proteomes" id="UP000299102">
    <property type="component" value="Unassembled WGS sequence"/>
</dbReference>
<accession>A0A4C1YKM1</accession>
<gene>
    <name evidence="2" type="ORF">EVAR_45042_1</name>
</gene>
<dbReference type="EMBL" id="BGZK01001311">
    <property type="protein sequence ID" value="GBP76961.1"/>
    <property type="molecule type" value="Genomic_DNA"/>
</dbReference>
<organism evidence="2 3">
    <name type="scientific">Eumeta variegata</name>
    <name type="common">Bagworm moth</name>
    <name type="synonym">Eumeta japonica</name>
    <dbReference type="NCBI Taxonomy" id="151549"/>
    <lineage>
        <taxon>Eukaryota</taxon>
        <taxon>Metazoa</taxon>
        <taxon>Ecdysozoa</taxon>
        <taxon>Arthropoda</taxon>
        <taxon>Hexapoda</taxon>
        <taxon>Insecta</taxon>
        <taxon>Pterygota</taxon>
        <taxon>Neoptera</taxon>
        <taxon>Endopterygota</taxon>
        <taxon>Lepidoptera</taxon>
        <taxon>Glossata</taxon>
        <taxon>Ditrysia</taxon>
        <taxon>Tineoidea</taxon>
        <taxon>Psychidae</taxon>
        <taxon>Oiketicinae</taxon>
        <taxon>Eumeta</taxon>
    </lineage>
</organism>
<keyword evidence="3" id="KW-1185">Reference proteome</keyword>
<proteinExistence type="predicted"/>
<comment type="caution">
    <text evidence="2">The sequence shown here is derived from an EMBL/GenBank/DDBJ whole genome shotgun (WGS) entry which is preliminary data.</text>
</comment>
<evidence type="ECO:0000313" key="3">
    <source>
        <dbReference type="Proteomes" id="UP000299102"/>
    </source>
</evidence>
<reference evidence="2 3" key="1">
    <citation type="journal article" date="2019" name="Commun. Biol.">
        <title>The bagworm genome reveals a unique fibroin gene that provides high tensile strength.</title>
        <authorList>
            <person name="Kono N."/>
            <person name="Nakamura H."/>
            <person name="Ohtoshi R."/>
            <person name="Tomita M."/>
            <person name="Numata K."/>
            <person name="Arakawa K."/>
        </authorList>
    </citation>
    <scope>NUCLEOTIDE SEQUENCE [LARGE SCALE GENOMIC DNA]</scope>
</reference>
<evidence type="ECO:0000313" key="2">
    <source>
        <dbReference type="EMBL" id="GBP76961.1"/>
    </source>
</evidence>
<dbReference type="AlphaFoldDB" id="A0A4C1YKM1"/>
<evidence type="ECO:0000256" key="1">
    <source>
        <dbReference type="SAM" id="MobiDB-lite"/>
    </source>
</evidence>
<feature type="region of interest" description="Disordered" evidence="1">
    <location>
        <begin position="1"/>
        <end position="24"/>
    </location>
</feature>
<protein>
    <submittedName>
        <fullName evidence="2">Uncharacterized protein</fullName>
    </submittedName>
</protein>